<comment type="subcellular location">
    <subcellularLocation>
        <location evidence="1 8">Nucleus</location>
    </subcellularLocation>
</comment>
<dbReference type="InterPro" id="IPR013197">
    <property type="entry name" value="RNA_pol_III_RPC82-rel_HTH"/>
</dbReference>
<dbReference type="AlphaFoldDB" id="A0A9P8WHH8"/>
<comment type="subunit">
    <text evidence="3 8">Component of the RNA polymerase III (Pol III) complex consisting of 17 subunits.</text>
</comment>
<evidence type="ECO:0000256" key="8">
    <source>
        <dbReference type="RuleBase" id="RU367076"/>
    </source>
</evidence>
<feature type="region of interest" description="Disordered" evidence="9">
    <location>
        <begin position="229"/>
        <end position="258"/>
    </location>
</feature>
<feature type="domain" description="RNA polymerase III Rpc82 C -terminal" evidence="10">
    <location>
        <begin position="160"/>
        <end position="473"/>
    </location>
</feature>
<keyword evidence="6 8" id="KW-0539">Nucleus</keyword>
<feature type="compositionally biased region" description="Basic and acidic residues" evidence="9">
    <location>
        <begin position="351"/>
        <end position="368"/>
    </location>
</feature>
<dbReference type="InterPro" id="IPR036388">
    <property type="entry name" value="WH-like_DNA-bd_sf"/>
</dbReference>
<feature type="domain" description="RNA polymerase III subunit RPC82-related helix-turn-helix" evidence="11">
    <location>
        <begin position="9"/>
        <end position="65"/>
    </location>
</feature>
<dbReference type="Pfam" id="PF22536">
    <property type="entry name" value="WHD_POLR3C"/>
    <property type="match status" value="1"/>
</dbReference>
<dbReference type="InterPro" id="IPR055207">
    <property type="entry name" value="POLR3C_WHD"/>
</dbReference>
<comment type="similarity">
    <text evidence="2 8">Belongs to the RNA polymerase beta chain family.</text>
</comment>
<dbReference type="EMBL" id="JAGPYM010000001">
    <property type="protein sequence ID" value="KAH6900099.1"/>
    <property type="molecule type" value="Genomic_DNA"/>
</dbReference>
<keyword evidence="14" id="KW-1185">Reference proteome</keyword>
<feature type="compositionally biased region" description="Acidic residues" evidence="9">
    <location>
        <begin position="369"/>
        <end position="379"/>
    </location>
</feature>
<name>A0A9P8WHH8_9HYPO</name>
<comment type="caution">
    <text evidence="13">The sequence shown here is derived from an EMBL/GenBank/DDBJ whole genome shotgun (WGS) entry which is preliminary data.</text>
</comment>
<dbReference type="Pfam" id="PF08221">
    <property type="entry name" value="HTH_9"/>
    <property type="match status" value="1"/>
</dbReference>
<feature type="region of interest" description="Disordered" evidence="9">
    <location>
        <begin position="349"/>
        <end position="433"/>
    </location>
</feature>
<evidence type="ECO:0000313" key="14">
    <source>
        <dbReference type="Proteomes" id="UP000777438"/>
    </source>
</evidence>
<keyword evidence="4 8" id="KW-0240">DNA-directed RNA polymerase</keyword>
<evidence type="ECO:0000256" key="1">
    <source>
        <dbReference type="ARBA" id="ARBA00004123"/>
    </source>
</evidence>
<dbReference type="Gene3D" id="1.10.10.10">
    <property type="entry name" value="Winged helix-like DNA-binding domain superfamily/Winged helix DNA-binding domain"/>
    <property type="match status" value="2"/>
</dbReference>
<protein>
    <recommendedName>
        <fullName evidence="8">DNA-directed RNA polymerase III subunit RPC3</fullName>
        <shortName evidence="8">RNA polymerase III subunit C3</shortName>
    </recommendedName>
</protein>
<dbReference type="GO" id="GO:0003697">
    <property type="term" value="F:single-stranded DNA binding"/>
    <property type="evidence" value="ECO:0007669"/>
    <property type="project" value="UniProtKB-UniRule"/>
</dbReference>
<evidence type="ECO:0000313" key="13">
    <source>
        <dbReference type="EMBL" id="KAH6900099.1"/>
    </source>
</evidence>
<dbReference type="OrthoDB" id="272392at2759"/>
<dbReference type="PANTHER" id="PTHR12949:SF0">
    <property type="entry name" value="DNA-DIRECTED RNA POLYMERASE III SUBUNIT RPC3"/>
    <property type="match status" value="1"/>
</dbReference>
<evidence type="ECO:0000256" key="3">
    <source>
        <dbReference type="ARBA" id="ARBA00011206"/>
    </source>
</evidence>
<organism evidence="13 14">
    <name type="scientific">Thelonectria olida</name>
    <dbReference type="NCBI Taxonomy" id="1576542"/>
    <lineage>
        <taxon>Eukaryota</taxon>
        <taxon>Fungi</taxon>
        <taxon>Dikarya</taxon>
        <taxon>Ascomycota</taxon>
        <taxon>Pezizomycotina</taxon>
        <taxon>Sordariomycetes</taxon>
        <taxon>Hypocreomycetidae</taxon>
        <taxon>Hypocreales</taxon>
        <taxon>Nectriaceae</taxon>
        <taxon>Thelonectria</taxon>
    </lineage>
</organism>
<dbReference type="PANTHER" id="PTHR12949">
    <property type="entry name" value="RNA POLYMERASE III DNA DIRECTED -RELATED"/>
    <property type="match status" value="1"/>
</dbReference>
<evidence type="ECO:0000259" key="12">
    <source>
        <dbReference type="Pfam" id="PF22536"/>
    </source>
</evidence>
<evidence type="ECO:0000256" key="6">
    <source>
        <dbReference type="ARBA" id="ARBA00023242"/>
    </source>
</evidence>
<dbReference type="Proteomes" id="UP000777438">
    <property type="component" value="Unassembled WGS sequence"/>
</dbReference>
<dbReference type="InterPro" id="IPR008806">
    <property type="entry name" value="RNA_pol_III_Rpc82_C"/>
</dbReference>
<keyword evidence="5 8" id="KW-0804">Transcription</keyword>
<evidence type="ECO:0000256" key="9">
    <source>
        <dbReference type="SAM" id="MobiDB-lite"/>
    </source>
</evidence>
<dbReference type="Pfam" id="PF05645">
    <property type="entry name" value="RNA_pol_Rpc82"/>
    <property type="match status" value="1"/>
</dbReference>
<sequence length="640" mass="72950">MLVTKHAAELCALLVNDLYGELPSRILIALLTKGRSTIAQLVQHTTLNSRHLRNGLAVLIQQNLLYHHSGPDKRLTNYEANPDACYNLVRSGKILEIIERQYGTAERELIQTLMLLGHARIGDLSQAFGSRAPKINGHTNGDHDPHDGLIESENHLNSVLGRLLRAEIIETIRPESFRNPTDVYREICDDVLQTGPAEKATKNKGEAQRQIYERYRAFRDQGKTLKRQLANAGSFSSKRRKLENGRAQNGHTYDEDAPHLNPNVIVRLNHERCLVELRNERLVSFAADMLGEVTGEVYRAILDLVTSDFSRCRPDSVIDDEMPVRQTSVTTVDILEHLDDTLNVQSGIGKASKEKIDLESAEKIRESPPDDGYDSDDSDAAPPGRRPMTVNFDVDEDDDDSDADDDQKLPATNGDRQTRVTFDGATAPKESRVNQMRQHLLLLSESQHRFIRHCGTHGRGQWTIDFSQLMERLRETELDAMIEQSHGRHGLRLTRILREKGKLDEKMLPSAALMKKGDVQGKMLAMQMAGLVDVQEVPKDNNRLANRTLFFWYFDRERTESQVLDDVYKAMLRCLQTLQVERHKERNILTFVERKDVQGKEEEVMTTEHYNKYNAHLKVQDKLLGEVMRLDELVGVLRDY</sequence>
<comment type="function">
    <text evidence="7 8">DNA-dependent RNA polymerase catalyzes the transcription of DNA into RNA using the four ribonucleoside triphosphates as substrates. Specific core component of RNA polymerase III which synthesizes small RNAs, such as 5S rRNA and tRNAs.</text>
</comment>
<accession>A0A9P8WHH8</accession>
<feature type="compositionally biased region" description="Acidic residues" evidence="9">
    <location>
        <begin position="393"/>
        <end position="405"/>
    </location>
</feature>
<evidence type="ECO:0000256" key="4">
    <source>
        <dbReference type="ARBA" id="ARBA00022478"/>
    </source>
</evidence>
<evidence type="ECO:0000259" key="10">
    <source>
        <dbReference type="Pfam" id="PF05645"/>
    </source>
</evidence>
<gene>
    <name evidence="13" type="ORF">B0T10DRAFT_469627</name>
</gene>
<evidence type="ECO:0000256" key="5">
    <source>
        <dbReference type="ARBA" id="ARBA00023163"/>
    </source>
</evidence>
<dbReference type="GO" id="GO:0006351">
    <property type="term" value="P:DNA-templated transcription"/>
    <property type="evidence" value="ECO:0007669"/>
    <property type="project" value="InterPro"/>
</dbReference>
<evidence type="ECO:0000256" key="2">
    <source>
        <dbReference type="ARBA" id="ARBA00006835"/>
    </source>
</evidence>
<dbReference type="InterPro" id="IPR039748">
    <property type="entry name" value="RPC3"/>
</dbReference>
<reference evidence="13 14" key="1">
    <citation type="journal article" date="2021" name="Nat. Commun.">
        <title>Genetic determinants of endophytism in the Arabidopsis root mycobiome.</title>
        <authorList>
            <person name="Mesny F."/>
            <person name="Miyauchi S."/>
            <person name="Thiergart T."/>
            <person name="Pickel B."/>
            <person name="Atanasova L."/>
            <person name="Karlsson M."/>
            <person name="Huettel B."/>
            <person name="Barry K.W."/>
            <person name="Haridas S."/>
            <person name="Chen C."/>
            <person name="Bauer D."/>
            <person name="Andreopoulos W."/>
            <person name="Pangilinan J."/>
            <person name="LaButti K."/>
            <person name="Riley R."/>
            <person name="Lipzen A."/>
            <person name="Clum A."/>
            <person name="Drula E."/>
            <person name="Henrissat B."/>
            <person name="Kohler A."/>
            <person name="Grigoriev I.V."/>
            <person name="Martin F.M."/>
            <person name="Hacquard S."/>
        </authorList>
    </citation>
    <scope>NUCLEOTIDE SEQUENCE [LARGE SCALE GENOMIC DNA]</scope>
    <source>
        <strain evidence="13 14">MPI-CAGE-CH-0241</strain>
    </source>
</reference>
<evidence type="ECO:0000256" key="7">
    <source>
        <dbReference type="ARBA" id="ARBA00025127"/>
    </source>
</evidence>
<dbReference type="GO" id="GO:0005666">
    <property type="term" value="C:RNA polymerase III complex"/>
    <property type="evidence" value="ECO:0007669"/>
    <property type="project" value="UniProtKB-UniRule"/>
</dbReference>
<proteinExistence type="inferred from homology"/>
<feature type="domain" description="DNA-directed RNA polymerase III subunit RPC3 winged-helix" evidence="12">
    <location>
        <begin position="479"/>
        <end position="553"/>
    </location>
</feature>
<evidence type="ECO:0000259" key="11">
    <source>
        <dbReference type="Pfam" id="PF08221"/>
    </source>
</evidence>